<organism evidence="3 4">
    <name type="scientific">Paractinoplanes ferrugineus</name>
    <dbReference type="NCBI Taxonomy" id="113564"/>
    <lineage>
        <taxon>Bacteria</taxon>
        <taxon>Bacillati</taxon>
        <taxon>Actinomycetota</taxon>
        <taxon>Actinomycetes</taxon>
        <taxon>Micromonosporales</taxon>
        <taxon>Micromonosporaceae</taxon>
        <taxon>Paractinoplanes</taxon>
    </lineage>
</organism>
<feature type="compositionally biased region" description="Pro residues" evidence="1">
    <location>
        <begin position="833"/>
        <end position="843"/>
    </location>
</feature>
<feature type="region of interest" description="Disordered" evidence="1">
    <location>
        <begin position="1884"/>
        <end position="1909"/>
    </location>
</feature>
<evidence type="ECO:0000313" key="4">
    <source>
        <dbReference type="Proteomes" id="UP000598174"/>
    </source>
</evidence>
<keyword evidence="2" id="KW-0812">Transmembrane</keyword>
<dbReference type="EMBL" id="BOMM01000064">
    <property type="protein sequence ID" value="GIE15297.1"/>
    <property type="molecule type" value="Genomic_DNA"/>
</dbReference>
<feature type="region of interest" description="Disordered" evidence="1">
    <location>
        <begin position="829"/>
        <end position="864"/>
    </location>
</feature>
<feature type="region of interest" description="Disordered" evidence="1">
    <location>
        <begin position="703"/>
        <end position="742"/>
    </location>
</feature>
<feature type="region of interest" description="Disordered" evidence="1">
    <location>
        <begin position="581"/>
        <end position="621"/>
    </location>
</feature>
<sequence length="3150" mass="327644">MANQTNGHASPEELRKLAADWRAQAARLVSLGGTVMSAYKGIKWSGLAYLSATAAANAVNVKLKAMAESAGKFADFLDEYAGKVEEQIKKEKAAAIVQIVLAILGLLTMGLAVVLAPALAALSSLLASLLPAMSALASRIVTMVLDFALGFLTFGSMQVAMEFGTRGIVSAAMGLPLEVGSSELLNILLAGGLGGLFSIRGITAVPVRGSRGATPPPAPKMQAPPKASTATSPDGTGVQLNSPAPVKGADVAGAPRVSDGTPAVSASDLTAAPVLPTGSHTAPTASASSAGDARRLAAGSPGGAKSVSASAQQATGHVNQPLAAPHTNTTTSAPMGGARGDGPRTANLDRPGPTAGTRGDGSPQVHTPAANVTHQPGQPNVADRGPMSTTGGRGGTPEAPVTGPTMHATPSTGPATVPHGTSLPPAMRAGGLPETSALNAGSHLMPPPGRPGVAEHAATTGTPHTVAPSTPHGAGRMLDENATSAGHPNLQQLRDQRLSVIDPPRTSTGGGTHTVEPTNATAPPTTAAPQHTATPSTATPHAQPTAAPTAPRGPGRMLDENATSAGHPNLQQMRDQRLAAVDPPKTGTHSGGGPVRNQDLGGSPPRPGELDPPAAGHSDRSAATGIDSRLLDASAAPAPARAEAGGGRIEQGNVPLRPEATRADAPVPAATPRAGAPTPGRQLLQTGPDGRTDLVRVSAEPMFAGEGRRLGGDPHTVPGPGRPLAESAPERPATGPDKSFTYTELRADGTMGPTTLRPGENVMHSQPLAGKQTGVPAGGAHERILSYSADGRSWEVKPVAAAARPAAADPRPHQMLRQNPDGTVDLLTFEKPPALPSGPPAKPRPGEASFHDLDGPGASRGWQSRSIEPGERFTAEQVSRPQSTGQRLDGKELFFQREPTSLLVKDQATHHWTPLGTTEGVAAPPKGWGRAPDAAPVTVAKTPKPADGPAFTRDGTGPGTPPDNAHYRWNEANGAVEPVNVRATSIEVAEIGTQTRSVAIDRYTATGGKGGGSQLDSLRMLPDGTLAPANPRTITPDQIRYDSASGAITMDGTRPAGGHPSGGGGGHSGGGGGGGAPGSRGGGGLANRGPSRGSATQTDDGTLTFVKQPPRTAESSASTAPGSAAGTRDARTHAGQPGERPDPGRVLGSGKPATRPGAGIGGPGDAAAARAMTEVDHQVVLGTPADAPRNVLRKPRPEQPPATQEVRDTAPTGGQSTTQVSDTAPTGGQSTTEVGDSVSVGGRPPTEVRDDASVSGAPSVTAGVGAEDRTTAPAPAVPMRAPLPHEAPYVTAMPEGLAMTVQGNVVHLHAGAPPTRLVLRPGPDLTVVVDGSVTSLRLIHAALAELHPTRPVSLVEFVGDRRPVPPERAQRIAELLLTGLPGNPRISLLAAALTHPPAGAPAAPAYRFDPAGHVGPDIPAGAGNARPSGTDDFPAAPTHAPSPSGPADGMPDVPVEPELTRVRQLTRVIGFDAGLTPAEIDAVLAELDLRFGGAVLGPAGEGAARQLAVREIALRAGLDRDTTRLHADAVGVADVPAAEAALADFRSVIRQVGADNQLIAQVVDLAIARAESEGVPYTEATRAAMEQALRAGDEEAVAGLRAELDEARHNRAGYAAAHQRYLDQELAERLRALPPEITRPPGAGGSVAGDDASRPPSEQDHARATQVHDALAALPEAPHVGPVDPTFDQRLTSLPDLPATSPIAESELEDLVAVLAADARLDAEATAQVLAGLRREFGDAVFTPAVVGEARQAIARDVASRASADLARLEPLIARITGSDPDADAVALAEVSAELRRQGADRDLIERVADMRIGDAAQTGAGFAGARRDRLIQALADGDQAAYDGLVAEFEAVRQAREESTAAAELVLHKALEKRLAELKQFADELTTRTPVPPPVRDEPPAPTAQPDPAADAQRLLDLRAQLADLPPAPASTPRPAGDHSPADLAELLPDVPRPAPEPAEPLSAEAQRGADLEKLDGELRGRLADLIVGEHAGTGSRYTESERARLIDALRDGDAETLGQIRDRLETGAATHRRATEFEARRADEATDDRLTELGQAQPRRDFRSVLDELRTQRPVEPDSGLMMAPPRQRPTPPADPPGQFTEAATVEQELHRAGLDADSRFDAAVREWRDAHPEQADRLDAVLPAVRAEFENRTARSWRQLWATDGVGAGWPAELDRAAAELPHQLDAAVAGGVRTAPVQTSTGSTADGSVTTLADDIFRRSVGAVRYDRGLDVPAGHLETMRVAFRTSMQATQDRLGADADWDEYVAGQWTRLRADLVAADLAVAAAQDAARAFHRFLGDRAGPPGALDATMSAHAVRLLGVEFARDHLATHGRHVVELEALQQKAFEDAFTELRDPRNEITALSPAARAQRWAGRQEALRTDYAARIGTARRVEEFRPDLVRAFGNAVTDAAARTATTPPLRSLDGLPAEVTDQFRADFIAAGRDLFDQVWAPVIAAGARGYDAAFQAAEREWQVRYEHLLTGVRDHAFLYLQAHRHDPAVRAAMLQARDADRDVPESAYQAAAQAFYTDALAALRTAFDESADPARVDQWEALATTLEARIADYFTEEALRRHAAAPAERGGITPLLEATPTAYESAARPVLDQARADIDAALHRPGRDLDDATRLRITRELDARISEATTAARTRAERGGQTPAVVAAAVEALHGRLTELVRSVPVLVLHHALLGEQVRAAGPAFEELLTVELPVPVVEALGRSFTLDWLTAYDELFRGEQTSAAALTGLRELAATVRLTTPAQHLTDGALRTALLDAAATLPGDLVEVPSGILLRHSATGAAAGDLLAIASSFPPASGQQHVFVGPGVNLGRFLGEVTRTLREPDMRSRVVVHAPLTPPETLRGLADRLGVTVALTERPTDPALARRATPVDANGSPTLWQWAVQWHVRPMDAPPPAPFGLRQSPDGTYALPDGWVIEDLPWYAWARPAQVTDPALAARIRAGEFAGDTRFIVGEPGVAVPTAVATAGLDLLSRTPRVPGEQIPVRWFSDPELTTPAAAPHTRTAADEAAGTLTVTGHAEVRDALRTEPDPVRRDSLLTGLLGPGGAVLGALPVLHTALPVVTAPDAALARLLEYAHSAVRGEPLPVTEVHAAARGLRPETKAALIDGLRRLAVANPGRQTVLHTLGALILDC</sequence>
<feature type="region of interest" description="Disordered" evidence="1">
    <location>
        <begin position="2029"/>
        <end position="2059"/>
    </location>
</feature>
<accession>A0A919J8L1</accession>
<feature type="compositionally biased region" description="Pro residues" evidence="1">
    <location>
        <begin position="1891"/>
        <end position="1906"/>
    </location>
</feature>
<feature type="compositionally biased region" description="Polar residues" evidence="1">
    <location>
        <begin position="1212"/>
        <end position="1234"/>
    </location>
</feature>
<feature type="transmembrane region" description="Helical" evidence="2">
    <location>
        <begin position="140"/>
        <end position="163"/>
    </location>
</feature>
<evidence type="ECO:0000256" key="1">
    <source>
        <dbReference type="SAM" id="MobiDB-lite"/>
    </source>
</evidence>
<proteinExistence type="predicted"/>
<feature type="compositionally biased region" description="Basic and acidic residues" evidence="1">
    <location>
        <begin position="2035"/>
        <end position="2053"/>
    </location>
</feature>
<feature type="compositionally biased region" description="Low complexity" evidence="1">
    <location>
        <begin position="517"/>
        <end position="550"/>
    </location>
</feature>
<reference evidence="3" key="1">
    <citation type="submission" date="2021-01" db="EMBL/GenBank/DDBJ databases">
        <title>Whole genome shotgun sequence of Actinoplanes ferrugineus NBRC 15555.</title>
        <authorList>
            <person name="Komaki H."/>
            <person name="Tamura T."/>
        </authorList>
    </citation>
    <scope>NUCLEOTIDE SEQUENCE</scope>
    <source>
        <strain evidence="3">NBRC 15555</strain>
    </source>
</reference>
<feature type="compositionally biased region" description="Polar residues" evidence="1">
    <location>
        <begin position="228"/>
        <end position="242"/>
    </location>
</feature>
<evidence type="ECO:0000313" key="3">
    <source>
        <dbReference type="EMBL" id="GIE15297.1"/>
    </source>
</evidence>
<feature type="transmembrane region" description="Helical" evidence="2">
    <location>
        <begin position="93"/>
        <end position="120"/>
    </location>
</feature>
<keyword evidence="2" id="KW-0472">Membrane</keyword>
<feature type="compositionally biased region" description="Low complexity" evidence="1">
    <location>
        <begin position="276"/>
        <end position="291"/>
    </location>
</feature>
<feature type="region of interest" description="Disordered" evidence="1">
    <location>
        <begin position="2073"/>
        <end position="2099"/>
    </location>
</feature>
<feature type="region of interest" description="Disordered" evidence="1">
    <location>
        <begin position="914"/>
        <end position="933"/>
    </location>
</feature>
<evidence type="ECO:0000256" key="2">
    <source>
        <dbReference type="SAM" id="Phobius"/>
    </source>
</evidence>
<feature type="compositionally biased region" description="Polar residues" evidence="1">
    <location>
        <begin position="481"/>
        <end position="493"/>
    </location>
</feature>
<gene>
    <name evidence="3" type="ORF">Afe05nite_71370</name>
</gene>
<keyword evidence="4" id="KW-1185">Reference proteome</keyword>
<feature type="compositionally biased region" description="Pro residues" evidence="1">
    <location>
        <begin position="2089"/>
        <end position="2098"/>
    </location>
</feature>
<feature type="compositionally biased region" description="Polar residues" evidence="1">
    <location>
        <begin position="307"/>
        <end position="318"/>
    </location>
</feature>
<name>A0A919J8L1_9ACTN</name>
<feature type="region of interest" description="Disordered" evidence="1">
    <location>
        <begin position="1635"/>
        <end position="1664"/>
    </location>
</feature>
<dbReference type="Proteomes" id="UP000598174">
    <property type="component" value="Unassembled WGS sequence"/>
</dbReference>
<feature type="region of interest" description="Disordered" evidence="1">
    <location>
        <begin position="1926"/>
        <end position="1969"/>
    </location>
</feature>
<feature type="region of interest" description="Disordered" evidence="1">
    <location>
        <begin position="1004"/>
        <end position="1280"/>
    </location>
</feature>
<feature type="compositionally biased region" description="Gly residues" evidence="1">
    <location>
        <begin position="1059"/>
        <end position="1086"/>
    </location>
</feature>
<feature type="compositionally biased region" description="Basic and acidic residues" evidence="1">
    <location>
        <begin position="1651"/>
        <end position="1663"/>
    </location>
</feature>
<feature type="region of interest" description="Disordered" evidence="1">
    <location>
        <begin position="208"/>
        <end position="567"/>
    </location>
</feature>
<feature type="compositionally biased region" description="Low complexity" evidence="1">
    <location>
        <begin position="665"/>
        <end position="681"/>
    </location>
</feature>
<feature type="compositionally biased region" description="Low complexity" evidence="1">
    <location>
        <begin position="1112"/>
        <end position="1127"/>
    </location>
</feature>
<comment type="caution">
    <text evidence="3">The sequence shown here is derived from an EMBL/GenBank/DDBJ whole genome shotgun (WGS) entry which is preliminary data.</text>
</comment>
<feature type="region of interest" description="Disordered" evidence="1">
    <location>
        <begin position="635"/>
        <end position="691"/>
    </location>
</feature>
<protein>
    <submittedName>
        <fullName evidence="3">Uncharacterized protein</fullName>
    </submittedName>
</protein>
<feature type="region of interest" description="Disordered" evidence="1">
    <location>
        <begin position="939"/>
        <end position="966"/>
    </location>
</feature>
<feature type="region of interest" description="Disordered" evidence="1">
    <location>
        <begin position="1413"/>
        <end position="1454"/>
    </location>
</feature>
<keyword evidence="2" id="KW-1133">Transmembrane helix</keyword>
<dbReference type="RefSeq" id="WP_203821668.1">
    <property type="nucleotide sequence ID" value="NZ_BOMM01000064.1"/>
</dbReference>